<dbReference type="InterPro" id="IPR006311">
    <property type="entry name" value="TAT_signal"/>
</dbReference>
<dbReference type="AlphaFoldDB" id="A0A1X7NKA2"/>
<keyword evidence="4" id="KW-1185">Reference proteome</keyword>
<protein>
    <submittedName>
        <fullName evidence="3">Pimeloyl-ACP methyl ester carboxylesterase</fullName>
    </submittedName>
</protein>
<evidence type="ECO:0000259" key="2">
    <source>
        <dbReference type="Pfam" id="PF00561"/>
    </source>
</evidence>
<dbReference type="PANTHER" id="PTHR43798">
    <property type="entry name" value="MONOACYLGLYCEROL LIPASE"/>
    <property type="match status" value="1"/>
</dbReference>
<dbReference type="PROSITE" id="PS51318">
    <property type="entry name" value="TAT"/>
    <property type="match status" value="1"/>
</dbReference>
<dbReference type="PANTHER" id="PTHR43798:SF31">
    <property type="entry name" value="AB HYDROLASE SUPERFAMILY PROTEIN YCLE"/>
    <property type="match status" value="1"/>
</dbReference>
<gene>
    <name evidence="3" type="ORF">SAMN02982922_2040</name>
</gene>
<dbReference type="PRINTS" id="PR00111">
    <property type="entry name" value="ABHYDROLASE"/>
</dbReference>
<dbReference type="InterPro" id="IPR050266">
    <property type="entry name" value="AB_hydrolase_sf"/>
</dbReference>
<proteinExistence type="predicted"/>
<accession>A0A1X7NKA2</accession>
<evidence type="ECO:0000313" key="3">
    <source>
        <dbReference type="EMBL" id="SMH38345.1"/>
    </source>
</evidence>
<keyword evidence="1" id="KW-0378">Hydrolase</keyword>
<dbReference type="Proteomes" id="UP000193083">
    <property type="component" value="Unassembled WGS sequence"/>
</dbReference>
<dbReference type="Pfam" id="PF00561">
    <property type="entry name" value="Abhydrolase_1"/>
    <property type="match status" value="1"/>
</dbReference>
<evidence type="ECO:0000256" key="1">
    <source>
        <dbReference type="ARBA" id="ARBA00022801"/>
    </source>
</evidence>
<dbReference type="SUPFAM" id="SSF53474">
    <property type="entry name" value="alpha/beta-Hydrolases"/>
    <property type="match status" value="1"/>
</dbReference>
<dbReference type="InterPro" id="IPR029058">
    <property type="entry name" value="AB_hydrolase_fold"/>
</dbReference>
<dbReference type="GO" id="GO:0016020">
    <property type="term" value="C:membrane"/>
    <property type="evidence" value="ECO:0007669"/>
    <property type="project" value="TreeGrafter"/>
</dbReference>
<feature type="domain" description="AB hydrolase-1" evidence="2">
    <location>
        <begin position="61"/>
        <end position="300"/>
    </location>
</feature>
<name>A0A1X7NKA2_9HYPH</name>
<dbReference type="GO" id="GO:0016787">
    <property type="term" value="F:hydrolase activity"/>
    <property type="evidence" value="ECO:0007669"/>
    <property type="project" value="UniProtKB-KW"/>
</dbReference>
<dbReference type="EMBL" id="FXBL01000004">
    <property type="protein sequence ID" value="SMH38345.1"/>
    <property type="molecule type" value="Genomic_DNA"/>
</dbReference>
<dbReference type="Gene3D" id="3.40.50.1820">
    <property type="entry name" value="alpha/beta hydrolase"/>
    <property type="match status" value="1"/>
</dbReference>
<organism evidence="3 4">
    <name type="scientific">Mesorhizobium australicum</name>
    <dbReference type="NCBI Taxonomy" id="536018"/>
    <lineage>
        <taxon>Bacteria</taxon>
        <taxon>Pseudomonadati</taxon>
        <taxon>Pseudomonadota</taxon>
        <taxon>Alphaproteobacteria</taxon>
        <taxon>Hyphomicrobiales</taxon>
        <taxon>Phyllobacteriaceae</taxon>
        <taxon>Mesorhizobium</taxon>
    </lineage>
</organism>
<evidence type="ECO:0000313" key="4">
    <source>
        <dbReference type="Proteomes" id="UP000193083"/>
    </source>
</evidence>
<dbReference type="InterPro" id="IPR000073">
    <property type="entry name" value="AB_hydrolase_1"/>
</dbReference>
<reference evidence="4" key="1">
    <citation type="submission" date="2017-04" db="EMBL/GenBank/DDBJ databases">
        <authorList>
            <person name="Varghese N."/>
            <person name="Submissions S."/>
        </authorList>
    </citation>
    <scope>NUCLEOTIDE SEQUENCE [LARGE SCALE GENOMIC DNA]</scope>
    <source>
        <strain evidence="4">B5P</strain>
    </source>
</reference>
<dbReference type="RefSeq" id="WP_176247486.1">
    <property type="nucleotide sequence ID" value="NZ_FXBL01000004.1"/>
</dbReference>
<sequence length="321" mass="34151">MPSRRAVLLGAAAAGVLAGGGVATASFRRALAAAEARISRGSSTIETGFGTMEWGEGGSGPPILMIHGTGGGFDQGLAFCRRLSADGFRVIAPSRFGYLRSGYPDDPSSARQADAFVDLLDHLGIEKLPVAGGSAGALSAIEFAIRHPDRCSALITIVPATYAPERPSFQPMSWWQEKTMRAMLESDLLFWAALGTARDTMIGTMLATDPALVSKASAEEQARIGEILSGILPVSHRSRGLLNDARLASDPARSELERIRAPTLAISVEDDRFGTADAARHIAREVPGTRLVVYPTGGHVWVGHDEELFAEVARFVRSRPM</sequence>